<keyword evidence="11" id="KW-0812">Transmembrane</keyword>
<feature type="region of interest" description="Disordered" evidence="10">
    <location>
        <begin position="307"/>
        <end position="376"/>
    </location>
</feature>
<dbReference type="SUPFAM" id="SSF52799">
    <property type="entry name" value="(Phosphotyrosine protein) phosphatases II"/>
    <property type="match status" value="1"/>
</dbReference>
<evidence type="ECO:0000256" key="1">
    <source>
        <dbReference type="ARBA" id="ARBA00004240"/>
    </source>
</evidence>
<dbReference type="PROSITE" id="PS50056">
    <property type="entry name" value="TYR_PHOSPHATASE_2"/>
    <property type="match status" value="1"/>
</dbReference>
<evidence type="ECO:0000256" key="8">
    <source>
        <dbReference type="ARBA" id="ARBA00022912"/>
    </source>
</evidence>
<dbReference type="GO" id="GO:0004726">
    <property type="term" value="F:non-membrane spanning protein tyrosine phosphatase activity"/>
    <property type="evidence" value="ECO:0007669"/>
    <property type="project" value="TreeGrafter"/>
</dbReference>
<evidence type="ECO:0000256" key="5">
    <source>
        <dbReference type="ARBA" id="ARBA00022553"/>
    </source>
</evidence>
<dbReference type="EC" id="3.1.3.48" evidence="4"/>
<feature type="transmembrane region" description="Helical" evidence="11">
    <location>
        <begin position="391"/>
        <end position="411"/>
    </location>
</feature>
<dbReference type="PROSITE" id="PS00383">
    <property type="entry name" value="TYR_PHOSPHATASE_1"/>
    <property type="match status" value="1"/>
</dbReference>
<dbReference type="PANTHER" id="PTHR46047:SF3">
    <property type="entry name" value="TYROSINE-PROTEIN PHOSPHATASE NON-RECEPTOR TYPE 61F"/>
    <property type="match status" value="1"/>
</dbReference>
<accession>A0A8J1Y8R2</accession>
<evidence type="ECO:0000256" key="9">
    <source>
        <dbReference type="ARBA" id="ARBA00023136"/>
    </source>
</evidence>
<dbReference type="CDD" id="cd14545">
    <property type="entry name" value="PTPc-N1_2"/>
    <property type="match status" value="1"/>
</dbReference>
<dbReference type="InterPro" id="IPR000242">
    <property type="entry name" value="PTP_cat"/>
</dbReference>
<dbReference type="PIRSF" id="PIRSF000926">
    <property type="entry name" value="Tyr-Ptase_nr1"/>
    <property type="match status" value="1"/>
</dbReference>
<keyword evidence="7" id="KW-0256">Endoplasmic reticulum</keyword>
<keyword evidence="11" id="KW-1133">Transmembrane helix</keyword>
<evidence type="ECO:0000256" key="3">
    <source>
        <dbReference type="ARBA" id="ARBA00009701"/>
    </source>
</evidence>
<feature type="compositionally biased region" description="Basic and acidic residues" evidence="10">
    <location>
        <begin position="356"/>
        <end position="376"/>
    </location>
</feature>
<keyword evidence="8" id="KW-0904">Protein phosphatase</keyword>
<gene>
    <name evidence="12" type="ORF">OFUS_LOCUS5804</name>
</gene>
<evidence type="ECO:0000256" key="2">
    <source>
        <dbReference type="ARBA" id="ARBA00004308"/>
    </source>
</evidence>
<comment type="subcellular location">
    <subcellularLocation>
        <location evidence="2">Endomembrane system</location>
    </subcellularLocation>
    <subcellularLocation>
        <location evidence="1">Endoplasmic reticulum</location>
    </subcellularLocation>
</comment>
<evidence type="ECO:0000256" key="10">
    <source>
        <dbReference type="SAM" id="MobiDB-lite"/>
    </source>
</evidence>
<dbReference type="GO" id="GO:0070373">
    <property type="term" value="P:negative regulation of ERK1 and ERK2 cascade"/>
    <property type="evidence" value="ECO:0007669"/>
    <property type="project" value="TreeGrafter"/>
</dbReference>
<evidence type="ECO:0000256" key="4">
    <source>
        <dbReference type="ARBA" id="ARBA00013064"/>
    </source>
</evidence>
<dbReference type="Pfam" id="PF00102">
    <property type="entry name" value="Y_phosphatase"/>
    <property type="match status" value="1"/>
</dbReference>
<evidence type="ECO:0000256" key="11">
    <source>
        <dbReference type="SAM" id="Phobius"/>
    </source>
</evidence>
<dbReference type="EMBL" id="CAIIXF020000003">
    <property type="protein sequence ID" value="CAH1778949.1"/>
    <property type="molecule type" value="Genomic_DNA"/>
</dbReference>
<evidence type="ECO:0000313" key="13">
    <source>
        <dbReference type="Proteomes" id="UP000749559"/>
    </source>
</evidence>
<dbReference type="GO" id="GO:0005634">
    <property type="term" value="C:nucleus"/>
    <property type="evidence" value="ECO:0007669"/>
    <property type="project" value="TreeGrafter"/>
</dbReference>
<comment type="similarity">
    <text evidence="3">Belongs to the protein-tyrosine phosphatase family. Non-receptor class 1 subfamily.</text>
</comment>
<dbReference type="InterPro" id="IPR051985">
    <property type="entry name" value="NR_tyrosine_phosphatase"/>
</dbReference>
<dbReference type="GO" id="GO:0005783">
    <property type="term" value="C:endoplasmic reticulum"/>
    <property type="evidence" value="ECO:0007669"/>
    <property type="project" value="UniProtKB-SubCell"/>
</dbReference>
<evidence type="ECO:0000313" key="12">
    <source>
        <dbReference type="EMBL" id="CAH1778949.1"/>
    </source>
</evidence>
<organism evidence="12 13">
    <name type="scientific">Owenia fusiformis</name>
    <name type="common">Polychaete worm</name>
    <dbReference type="NCBI Taxonomy" id="6347"/>
    <lineage>
        <taxon>Eukaryota</taxon>
        <taxon>Metazoa</taxon>
        <taxon>Spiralia</taxon>
        <taxon>Lophotrochozoa</taxon>
        <taxon>Annelida</taxon>
        <taxon>Polychaeta</taxon>
        <taxon>Sedentaria</taxon>
        <taxon>Canalipalpata</taxon>
        <taxon>Sabellida</taxon>
        <taxon>Oweniida</taxon>
        <taxon>Oweniidae</taxon>
        <taxon>Owenia</taxon>
    </lineage>
</organism>
<dbReference type="PANTHER" id="PTHR46047">
    <property type="entry name" value="TYROSINE-PROTEIN PHOSPHATASE NON-RECEPTOR TYPE 61F"/>
    <property type="match status" value="1"/>
</dbReference>
<dbReference type="GO" id="GO:0046426">
    <property type="term" value="P:negative regulation of receptor signaling pathway via JAK-STAT"/>
    <property type="evidence" value="ECO:0007669"/>
    <property type="project" value="TreeGrafter"/>
</dbReference>
<feature type="compositionally biased region" description="Polar residues" evidence="10">
    <location>
        <begin position="334"/>
        <end position="350"/>
    </location>
</feature>
<dbReference type="InterPro" id="IPR016130">
    <property type="entry name" value="Tyr_Pase_AS"/>
</dbReference>
<reference evidence="12" key="1">
    <citation type="submission" date="2022-03" db="EMBL/GenBank/DDBJ databases">
        <authorList>
            <person name="Martin C."/>
        </authorList>
    </citation>
    <scope>NUCLEOTIDE SEQUENCE</scope>
</reference>
<dbReference type="InterPro" id="IPR012265">
    <property type="entry name" value="Ptpn1/Ptpn2"/>
</dbReference>
<dbReference type="AlphaFoldDB" id="A0A8J1Y8R2"/>
<dbReference type="Proteomes" id="UP000749559">
    <property type="component" value="Unassembled WGS sequence"/>
</dbReference>
<protein>
    <recommendedName>
        <fullName evidence="4">protein-tyrosine-phosphatase</fullName>
        <ecNumber evidence="4">3.1.3.48</ecNumber>
    </recommendedName>
</protein>
<evidence type="ECO:0000256" key="7">
    <source>
        <dbReference type="ARBA" id="ARBA00022824"/>
    </source>
</evidence>
<keyword evidence="9 11" id="KW-0472">Membrane</keyword>
<dbReference type="OrthoDB" id="9450131at2759"/>
<name>A0A8J1Y8R2_OWEFU</name>
<dbReference type="SMART" id="SM00194">
    <property type="entry name" value="PTPc"/>
    <property type="match status" value="1"/>
</dbReference>
<dbReference type="PRINTS" id="PR00700">
    <property type="entry name" value="PRTYPHPHTASE"/>
</dbReference>
<dbReference type="SMART" id="SM00404">
    <property type="entry name" value="PTPc_motif"/>
    <property type="match status" value="1"/>
</dbReference>
<dbReference type="InterPro" id="IPR029021">
    <property type="entry name" value="Prot-tyrosine_phosphatase-like"/>
</dbReference>
<keyword evidence="6" id="KW-0378">Hydrolase</keyword>
<dbReference type="Gene3D" id="3.90.190.10">
    <property type="entry name" value="Protein tyrosine phosphatase superfamily"/>
    <property type="match status" value="1"/>
</dbReference>
<dbReference type="PROSITE" id="PS50055">
    <property type="entry name" value="TYR_PHOSPHATASE_PTP"/>
    <property type="match status" value="1"/>
</dbReference>
<keyword evidence="13" id="KW-1185">Reference proteome</keyword>
<dbReference type="InterPro" id="IPR003595">
    <property type="entry name" value="Tyr_Pase_cat"/>
</dbReference>
<dbReference type="GO" id="GO:0019901">
    <property type="term" value="F:protein kinase binding"/>
    <property type="evidence" value="ECO:0007669"/>
    <property type="project" value="TreeGrafter"/>
</dbReference>
<evidence type="ECO:0000256" key="6">
    <source>
        <dbReference type="ARBA" id="ARBA00022801"/>
    </source>
</evidence>
<proteinExistence type="inferred from homology"/>
<keyword evidence="5" id="KW-0597">Phosphoprotein</keyword>
<comment type="caution">
    <text evidence="12">The sequence shown here is derived from an EMBL/GenBank/DDBJ whole genome shotgun (WGS) entry which is preliminary data.</text>
</comment>
<sequence length="417" mass="47814">MSMFEKELKDYDARGAWPIIYHKLRTEASLQHDFPMSVAKRADNKPLNRYRDVSPYDHSRVKLKKCKNDYINASLVQCPKVNRKYILAQGPLPNTSGHFWQMVWEQNTRAVLMLNKVIEKGMIKCAQYFPLGSINDGDDDLVFEDVRLKVSFMSAQETMCYTLRTFELQDMKTGVTKEILHFHFTTWPDFGVPPSPEDFLDFLDAVRESGALDANVGPAVIHCSAGIGRSGTFCLVDTCLLLVKQAGNLDSLDVRATLMEMRTYRIGLIQTHDQLRFSYLAILEGARSLLSNGAVDGIDGEIEKQSIQVPELEEPDIPPPLPPRRGNIDKQRNITENVDTVQEPENSETTIRQRKSREDRKKKTQEQIDKMREKQRASEIARRRRLWIKPYIKPILAGLGLAVLCGGYYFYKKYFIV</sequence>
<dbReference type="InterPro" id="IPR000387">
    <property type="entry name" value="Tyr_Pase_dom"/>
</dbReference>